<keyword evidence="7" id="KW-1185">Reference proteome</keyword>
<dbReference type="STRING" id="1121291.SAMN02745134_03773"/>
<dbReference type="Pfam" id="PF14620">
    <property type="entry name" value="YPEB_PepSY1-2"/>
    <property type="match status" value="1"/>
</dbReference>
<dbReference type="AlphaFoldDB" id="A0A1W1XYY3"/>
<gene>
    <name evidence="6" type="ORF">SAMN02745134_03773</name>
</gene>
<name>A0A1W1XYY3_9CLOT</name>
<keyword evidence="2" id="KW-0472">Membrane</keyword>
<evidence type="ECO:0000259" key="5">
    <source>
        <dbReference type="Pfam" id="PF20769"/>
    </source>
</evidence>
<feature type="domain" description="PepSY" evidence="3">
    <location>
        <begin position="381"/>
        <end position="440"/>
    </location>
</feature>
<proteinExistence type="predicted"/>
<dbReference type="Proteomes" id="UP000192468">
    <property type="component" value="Unassembled WGS sequence"/>
</dbReference>
<dbReference type="EMBL" id="FWXH01000035">
    <property type="protein sequence ID" value="SMC29067.1"/>
    <property type="molecule type" value="Genomic_DNA"/>
</dbReference>
<evidence type="ECO:0000256" key="2">
    <source>
        <dbReference type="SAM" id="Phobius"/>
    </source>
</evidence>
<dbReference type="GO" id="GO:0009847">
    <property type="term" value="P:spore germination"/>
    <property type="evidence" value="ECO:0007669"/>
    <property type="project" value="InterPro"/>
</dbReference>
<dbReference type="OrthoDB" id="2372097at2"/>
<dbReference type="InterPro" id="IPR014239">
    <property type="entry name" value="YpeB_PepSY1-2"/>
</dbReference>
<protein>
    <submittedName>
        <fullName evidence="6">Germination protein YpeB</fullName>
    </submittedName>
</protein>
<dbReference type="Pfam" id="PF20769">
    <property type="entry name" value="YPEB_N"/>
    <property type="match status" value="1"/>
</dbReference>
<dbReference type="InterPro" id="IPR048402">
    <property type="entry name" value="YpeB_N"/>
</dbReference>
<dbReference type="NCBIfam" id="TIGR02889">
    <property type="entry name" value="spore_YpeB"/>
    <property type="match status" value="1"/>
</dbReference>
<keyword evidence="2" id="KW-1133">Transmembrane helix</keyword>
<evidence type="ECO:0000256" key="1">
    <source>
        <dbReference type="SAM" id="Coils"/>
    </source>
</evidence>
<sequence length="453" mass="51698">MKSSLKRIIYTFIVTLIVVFSSTFAILMTLERNDYRNYLMGDYNKNMYQLISSVENIESNLSKVPILGSREQVVVAFEEIFRYSSMANDKLHSLPIDQQKLNGTSKFLTQVGDFCYALGNNFNSGNELADRDVERLEILKNEASKLETNLKDVQNNINSGEIKWGEIRQKATGVLSNSYDNTIASKFENIQKQVIQYPALVYDGPFSDNTLEIKPKINESPSISLSKAEEVLKNAIGKDKIQEIVRNKDVNSQKIPCYSFKVNIKNRKEYVDCEVTKKGGMVYYILDNRNVKEKKIDINRAQKIGEDYLTKIGYKNMKPTYYLIYNNSATINYIYNVQDVSVYSEQVKVNIALDNGDVIGVEAGKYLTAHDENRKIEKPLISQDKARESLSKRLNISSVKLAIVPTEFNTEVLCYEFNGSYNENKFIVYINAKTGTEVKILQIRDTPNGKLTI</sequence>
<evidence type="ECO:0000259" key="3">
    <source>
        <dbReference type="Pfam" id="PF03413"/>
    </source>
</evidence>
<evidence type="ECO:0000259" key="4">
    <source>
        <dbReference type="Pfam" id="PF14620"/>
    </source>
</evidence>
<keyword evidence="1" id="KW-0175">Coiled coil</keyword>
<evidence type="ECO:0000313" key="7">
    <source>
        <dbReference type="Proteomes" id="UP000192468"/>
    </source>
</evidence>
<organism evidence="6 7">
    <name type="scientific">Clostridium acidisoli DSM 12555</name>
    <dbReference type="NCBI Taxonomy" id="1121291"/>
    <lineage>
        <taxon>Bacteria</taxon>
        <taxon>Bacillati</taxon>
        <taxon>Bacillota</taxon>
        <taxon>Clostridia</taxon>
        <taxon>Eubacteriales</taxon>
        <taxon>Clostridiaceae</taxon>
        <taxon>Clostridium</taxon>
    </lineage>
</organism>
<keyword evidence="2" id="KW-0812">Transmembrane</keyword>
<dbReference type="InterPro" id="IPR025711">
    <property type="entry name" value="PepSY"/>
</dbReference>
<accession>A0A1W1XYY3</accession>
<feature type="domain" description="Sporulation protein YpeB N-terminal" evidence="5">
    <location>
        <begin position="31"/>
        <end position="166"/>
    </location>
</feature>
<reference evidence="6 7" key="1">
    <citation type="submission" date="2017-04" db="EMBL/GenBank/DDBJ databases">
        <authorList>
            <person name="Afonso C.L."/>
            <person name="Miller P.J."/>
            <person name="Scott M.A."/>
            <person name="Spackman E."/>
            <person name="Goraichik I."/>
            <person name="Dimitrov K.M."/>
            <person name="Suarez D.L."/>
            <person name="Swayne D.E."/>
        </authorList>
    </citation>
    <scope>NUCLEOTIDE SEQUENCE [LARGE SCALE GENOMIC DNA]</scope>
    <source>
        <strain evidence="6 7">DSM 12555</strain>
    </source>
</reference>
<feature type="transmembrane region" description="Helical" evidence="2">
    <location>
        <begin position="7"/>
        <end position="30"/>
    </location>
</feature>
<feature type="domain" description="Sporulation protein YpeB PepSY1 and PepSY2" evidence="4">
    <location>
        <begin position="184"/>
        <end position="376"/>
    </location>
</feature>
<evidence type="ECO:0000313" key="6">
    <source>
        <dbReference type="EMBL" id="SMC29067.1"/>
    </source>
</evidence>
<dbReference type="RefSeq" id="WP_084117752.1">
    <property type="nucleotide sequence ID" value="NZ_FWXH01000035.1"/>
</dbReference>
<dbReference type="Pfam" id="PF03413">
    <property type="entry name" value="PepSY"/>
    <property type="match status" value="1"/>
</dbReference>
<feature type="coiled-coil region" evidence="1">
    <location>
        <begin position="129"/>
        <end position="163"/>
    </location>
</feature>